<comment type="subcellular location">
    <subcellularLocation>
        <location evidence="1">Membrane</location>
        <topology evidence="1">Multi-pass membrane protein</topology>
    </subcellularLocation>
</comment>
<dbReference type="Proteomes" id="UP001345691">
    <property type="component" value="Unassembled WGS sequence"/>
</dbReference>
<feature type="transmembrane region" description="Helical" evidence="6">
    <location>
        <begin position="397"/>
        <end position="416"/>
    </location>
</feature>
<feature type="domain" description="Major facilitator superfamily (MFS) profile" evidence="7">
    <location>
        <begin position="1"/>
        <end position="420"/>
    </location>
</feature>
<evidence type="ECO:0000256" key="3">
    <source>
        <dbReference type="ARBA" id="ARBA00022692"/>
    </source>
</evidence>
<dbReference type="Pfam" id="PF00083">
    <property type="entry name" value="Sugar_tr"/>
    <property type="match status" value="1"/>
</dbReference>
<evidence type="ECO:0000256" key="6">
    <source>
        <dbReference type="SAM" id="Phobius"/>
    </source>
</evidence>
<gene>
    <name evidence="8" type="ORF">LTR69_008928</name>
</gene>
<evidence type="ECO:0000259" key="7">
    <source>
        <dbReference type="PROSITE" id="PS50850"/>
    </source>
</evidence>
<dbReference type="InterPro" id="IPR036259">
    <property type="entry name" value="MFS_trans_sf"/>
</dbReference>
<dbReference type="PANTHER" id="PTHR48022">
    <property type="entry name" value="PLASTIDIC GLUCOSE TRANSPORTER 4"/>
    <property type="match status" value="1"/>
</dbReference>
<comment type="similarity">
    <text evidence="2">Belongs to the major facilitator superfamily. Sugar transporter (TC 2.A.1.1) family.</text>
</comment>
<feature type="transmembrane region" description="Helical" evidence="6">
    <location>
        <begin position="323"/>
        <end position="343"/>
    </location>
</feature>
<dbReference type="InterPro" id="IPR005828">
    <property type="entry name" value="MFS_sugar_transport-like"/>
</dbReference>
<evidence type="ECO:0000256" key="2">
    <source>
        <dbReference type="ARBA" id="ARBA00010992"/>
    </source>
</evidence>
<organism evidence="8 9">
    <name type="scientific">Exophiala sideris</name>
    <dbReference type="NCBI Taxonomy" id="1016849"/>
    <lineage>
        <taxon>Eukaryota</taxon>
        <taxon>Fungi</taxon>
        <taxon>Dikarya</taxon>
        <taxon>Ascomycota</taxon>
        <taxon>Pezizomycotina</taxon>
        <taxon>Eurotiomycetes</taxon>
        <taxon>Chaetothyriomycetidae</taxon>
        <taxon>Chaetothyriales</taxon>
        <taxon>Herpotrichiellaceae</taxon>
        <taxon>Exophiala</taxon>
    </lineage>
</organism>
<keyword evidence="4 6" id="KW-1133">Transmembrane helix</keyword>
<feature type="transmembrane region" description="Helical" evidence="6">
    <location>
        <begin position="115"/>
        <end position="134"/>
    </location>
</feature>
<evidence type="ECO:0000313" key="9">
    <source>
        <dbReference type="Proteomes" id="UP001345691"/>
    </source>
</evidence>
<feature type="transmembrane region" description="Helical" evidence="6">
    <location>
        <begin position="297"/>
        <end position="317"/>
    </location>
</feature>
<protein>
    <recommendedName>
        <fullName evidence="7">Major facilitator superfamily (MFS) profile domain-containing protein</fullName>
    </recommendedName>
</protein>
<feature type="transmembrane region" description="Helical" evidence="6">
    <location>
        <begin position="268"/>
        <end position="288"/>
    </location>
</feature>
<reference evidence="8 9" key="1">
    <citation type="submission" date="2023-08" db="EMBL/GenBank/DDBJ databases">
        <title>Black Yeasts Isolated from many extreme environments.</title>
        <authorList>
            <person name="Coleine C."/>
            <person name="Stajich J.E."/>
            <person name="Selbmann L."/>
        </authorList>
    </citation>
    <scope>NUCLEOTIDE SEQUENCE [LARGE SCALE GENOMIC DNA]</scope>
    <source>
        <strain evidence="8 9">CCFEE 6328</strain>
    </source>
</reference>
<keyword evidence="3 6" id="KW-0812">Transmembrane</keyword>
<evidence type="ECO:0000313" key="8">
    <source>
        <dbReference type="EMBL" id="KAK5054313.1"/>
    </source>
</evidence>
<feature type="transmembrane region" description="Helical" evidence="6">
    <location>
        <begin position="146"/>
        <end position="168"/>
    </location>
</feature>
<dbReference type="InterPro" id="IPR050360">
    <property type="entry name" value="MFS_Sugar_Transporters"/>
</dbReference>
<accession>A0ABR0J260</accession>
<keyword evidence="5 6" id="KW-0472">Membrane</keyword>
<dbReference type="PROSITE" id="PS50850">
    <property type="entry name" value="MFS"/>
    <property type="match status" value="1"/>
</dbReference>
<feature type="transmembrane region" description="Helical" evidence="6">
    <location>
        <begin position="364"/>
        <end position="385"/>
    </location>
</feature>
<evidence type="ECO:0000256" key="1">
    <source>
        <dbReference type="ARBA" id="ARBA00004141"/>
    </source>
</evidence>
<evidence type="ECO:0000256" key="5">
    <source>
        <dbReference type="ARBA" id="ARBA00023136"/>
    </source>
</evidence>
<feature type="transmembrane region" description="Helical" evidence="6">
    <location>
        <begin position="235"/>
        <end position="256"/>
    </location>
</feature>
<dbReference type="Gene3D" id="1.20.1250.20">
    <property type="entry name" value="MFS general substrate transporter like domains"/>
    <property type="match status" value="1"/>
</dbReference>
<dbReference type="EMBL" id="JAVRRF010000023">
    <property type="protein sequence ID" value="KAK5054313.1"/>
    <property type="molecule type" value="Genomic_DNA"/>
</dbReference>
<dbReference type="PANTHER" id="PTHR48022:SF27">
    <property type="entry name" value="MAJOR FACILITATOR SUPERFAMILY (MFS) PROFILE DOMAIN-CONTAINING PROTEIN"/>
    <property type="match status" value="1"/>
</dbReference>
<name>A0ABR0J260_9EURO</name>
<feature type="transmembrane region" description="Helical" evidence="6">
    <location>
        <begin position="88"/>
        <end position="108"/>
    </location>
</feature>
<feature type="transmembrane region" description="Helical" evidence="6">
    <location>
        <begin position="59"/>
        <end position="82"/>
    </location>
</feature>
<evidence type="ECO:0000256" key="4">
    <source>
        <dbReference type="ARBA" id="ARBA00022989"/>
    </source>
</evidence>
<feature type="transmembrane region" description="Helical" evidence="6">
    <location>
        <begin position="28"/>
        <end position="47"/>
    </location>
</feature>
<keyword evidence="9" id="KW-1185">Reference proteome</keyword>
<comment type="caution">
    <text evidence="8">The sequence shown here is derived from an EMBL/GenBank/DDBJ whole genome shotgun (WGS) entry which is preliminary data.</text>
</comment>
<dbReference type="SUPFAM" id="SSF103473">
    <property type="entry name" value="MFS general substrate transporter"/>
    <property type="match status" value="1"/>
</dbReference>
<proteinExistence type="inferred from homology"/>
<dbReference type="InterPro" id="IPR020846">
    <property type="entry name" value="MFS_dom"/>
</dbReference>
<sequence length="473" mass="50887">MPAFTRQFGTPVPPTVSKSGYLLSARNVSIITATPTAGAFVGAIVTSMLGDRFGRKKTIWIGCLIAFAAMSIQTAATNVAIITVGRTLAGVSNFMFINMAISFSVELAPPSLRGAIVSLSTVSLTFAACIASAVNLGTQTIDSNLAWRIPVGIQLVGPVLIGSAILFVKESPTFFLIKSEDENARKSLAYVRHGWTDPEIDQELQNLRLQHALRATEVQVSWRDIFKGTDLRRTVLATFFSVALQVSGLAYAGQYARIFFTQIGNATPLLMVFALCLLEGGIVGQFLIEILGRRKQAIIFTTLIACIDLIVGCLGFAPATNKSASTTIAGFSLLFGFCITAGMNPLSYTSLGEFPTARLRNKTGAFALLSANLSILAVSYVLPYIVNPDAADLGAKVFLVFAGFMFLAAIYCYFCFPEIRGRTAAELDELFENKVPASKFKSYLCATAMENTPAEGINESAKDVVVHEVEHRS</sequence>